<dbReference type="Proteomes" id="UP001295444">
    <property type="component" value="Chromosome 01"/>
</dbReference>
<feature type="region of interest" description="Disordered" evidence="1">
    <location>
        <begin position="33"/>
        <end position="60"/>
    </location>
</feature>
<keyword evidence="3" id="KW-1185">Reference proteome</keyword>
<evidence type="ECO:0000313" key="3">
    <source>
        <dbReference type="Proteomes" id="UP001295444"/>
    </source>
</evidence>
<accession>A0AAD1R6U3</accession>
<evidence type="ECO:0000256" key="1">
    <source>
        <dbReference type="SAM" id="MobiDB-lite"/>
    </source>
</evidence>
<dbReference type="EMBL" id="OW240912">
    <property type="protein sequence ID" value="CAH2224965.1"/>
    <property type="molecule type" value="Genomic_DNA"/>
</dbReference>
<evidence type="ECO:0000313" key="2">
    <source>
        <dbReference type="EMBL" id="CAH2224965.1"/>
    </source>
</evidence>
<sequence>MPTGLPKFHTHSDIHLFELILPSPQTRQAEICTQNQGTGSGRRQSLMLKPPGDPERVPKSSDGLVTTLMIIYGYQGLNPAYRLRVRKS</sequence>
<organism evidence="2 3">
    <name type="scientific">Pelobates cultripes</name>
    <name type="common">Western spadefoot toad</name>
    <dbReference type="NCBI Taxonomy" id="61616"/>
    <lineage>
        <taxon>Eukaryota</taxon>
        <taxon>Metazoa</taxon>
        <taxon>Chordata</taxon>
        <taxon>Craniata</taxon>
        <taxon>Vertebrata</taxon>
        <taxon>Euteleostomi</taxon>
        <taxon>Amphibia</taxon>
        <taxon>Batrachia</taxon>
        <taxon>Anura</taxon>
        <taxon>Pelobatoidea</taxon>
        <taxon>Pelobatidae</taxon>
        <taxon>Pelobates</taxon>
    </lineage>
</organism>
<dbReference type="AlphaFoldDB" id="A0AAD1R6U3"/>
<feature type="compositionally biased region" description="Polar residues" evidence="1">
    <location>
        <begin position="33"/>
        <end position="43"/>
    </location>
</feature>
<gene>
    <name evidence="2" type="ORF">PECUL_23A039568</name>
</gene>
<proteinExistence type="predicted"/>
<protein>
    <submittedName>
        <fullName evidence="2">Uncharacterized protein</fullName>
    </submittedName>
</protein>
<reference evidence="2" key="1">
    <citation type="submission" date="2022-03" db="EMBL/GenBank/DDBJ databases">
        <authorList>
            <person name="Alioto T."/>
            <person name="Alioto T."/>
            <person name="Gomez Garrido J."/>
        </authorList>
    </citation>
    <scope>NUCLEOTIDE SEQUENCE</scope>
</reference>
<name>A0AAD1R6U3_PELCU</name>